<accession>A0ABX1PC84</accession>
<dbReference type="InterPro" id="IPR003646">
    <property type="entry name" value="SH3-like_bac-type"/>
</dbReference>
<protein>
    <recommendedName>
        <fullName evidence="1">SH3b domain-containing protein</fullName>
    </recommendedName>
</protein>
<sequence length="162" mass="18182">MAYLLKVTYSQGTNFKQSLKDSSDLGLCEKYNVSSGKSFRVKERVEADKDHYRVTLFDKLGNSGCPQYDTWYVFKTHVDIQPETSGSVAEVVVINASSGLNVREQPDTSARELGKIPNGSRVSVYGEGKDNDGFRWIKVKSNQWVASEGWVATEYLKILSVR</sequence>
<organism evidence="2 3">
    <name type="scientific">Brasilonema bromeliae SPC951</name>
    <dbReference type="NCBI Taxonomy" id="385972"/>
    <lineage>
        <taxon>Bacteria</taxon>
        <taxon>Bacillati</taxon>
        <taxon>Cyanobacteriota</taxon>
        <taxon>Cyanophyceae</taxon>
        <taxon>Nostocales</taxon>
        <taxon>Scytonemataceae</taxon>
        <taxon>Brasilonema</taxon>
        <taxon>Bromeliae group (in: Brasilonema)</taxon>
    </lineage>
</organism>
<gene>
    <name evidence="2" type="ORF">DP116_22500</name>
</gene>
<dbReference type="SMART" id="SM00287">
    <property type="entry name" value="SH3b"/>
    <property type="match status" value="1"/>
</dbReference>
<keyword evidence="3" id="KW-1185">Reference proteome</keyword>
<proteinExistence type="predicted"/>
<dbReference type="RefSeq" id="WP_169157292.1">
    <property type="nucleotide sequence ID" value="NZ_CAWPJE010000216.1"/>
</dbReference>
<reference evidence="2 3" key="1">
    <citation type="submission" date="2018-06" db="EMBL/GenBank/DDBJ databases">
        <title>Comparative genomics of Brasilonema spp. strains.</title>
        <authorList>
            <person name="Alvarenga D.O."/>
            <person name="Fiore M.F."/>
            <person name="Varani A.M."/>
        </authorList>
    </citation>
    <scope>NUCLEOTIDE SEQUENCE [LARGE SCALE GENOMIC DNA]</scope>
    <source>
        <strain evidence="2 3">SPC951</strain>
    </source>
</reference>
<name>A0ABX1PC84_9CYAN</name>
<dbReference type="PROSITE" id="PS51781">
    <property type="entry name" value="SH3B"/>
    <property type="match status" value="1"/>
</dbReference>
<dbReference type="EMBL" id="QMEB01000219">
    <property type="protein sequence ID" value="NMG22075.1"/>
    <property type="molecule type" value="Genomic_DNA"/>
</dbReference>
<evidence type="ECO:0000313" key="3">
    <source>
        <dbReference type="Proteomes" id="UP000718564"/>
    </source>
</evidence>
<dbReference type="Pfam" id="PF08239">
    <property type="entry name" value="SH3_3"/>
    <property type="match status" value="1"/>
</dbReference>
<evidence type="ECO:0000259" key="1">
    <source>
        <dbReference type="PROSITE" id="PS51781"/>
    </source>
</evidence>
<evidence type="ECO:0000313" key="2">
    <source>
        <dbReference type="EMBL" id="NMG22075.1"/>
    </source>
</evidence>
<feature type="domain" description="SH3b" evidence="1">
    <location>
        <begin position="89"/>
        <end position="160"/>
    </location>
</feature>
<dbReference type="Gene3D" id="2.30.30.40">
    <property type="entry name" value="SH3 Domains"/>
    <property type="match status" value="1"/>
</dbReference>
<comment type="caution">
    <text evidence="2">The sequence shown here is derived from an EMBL/GenBank/DDBJ whole genome shotgun (WGS) entry which is preliminary data.</text>
</comment>
<dbReference type="Proteomes" id="UP000718564">
    <property type="component" value="Unassembled WGS sequence"/>
</dbReference>